<evidence type="ECO:0000313" key="3">
    <source>
        <dbReference type="Proteomes" id="UP000017118"/>
    </source>
</evidence>
<keyword evidence="3" id="KW-1185">Reference proteome</keyword>
<dbReference type="EMBL" id="CP006721">
    <property type="protein sequence ID" value="AGX43524.1"/>
    <property type="molecule type" value="Genomic_DNA"/>
</dbReference>
<dbReference type="GeneID" id="55474962"/>
<dbReference type="Gene3D" id="3.40.630.30">
    <property type="match status" value="1"/>
</dbReference>
<dbReference type="Proteomes" id="UP000017118">
    <property type="component" value="Chromosome"/>
</dbReference>
<protein>
    <submittedName>
        <fullName evidence="2">Acetyltransferase (GNAT) domain protein</fullName>
    </submittedName>
</protein>
<dbReference type="InterPro" id="IPR016181">
    <property type="entry name" value="Acyl_CoA_acyltransferase"/>
</dbReference>
<organism evidence="2 3">
    <name type="scientific">Clostridium saccharobutylicum DSM 13864</name>
    <dbReference type="NCBI Taxonomy" id="1345695"/>
    <lineage>
        <taxon>Bacteria</taxon>
        <taxon>Bacillati</taxon>
        <taxon>Bacillota</taxon>
        <taxon>Clostridia</taxon>
        <taxon>Eubacteriales</taxon>
        <taxon>Clostridiaceae</taxon>
        <taxon>Clostridium</taxon>
    </lineage>
</organism>
<dbReference type="SUPFAM" id="SSF55729">
    <property type="entry name" value="Acyl-CoA N-acyltransferases (Nat)"/>
    <property type="match status" value="1"/>
</dbReference>
<gene>
    <name evidence="2" type="ORF">CLSA_c25510</name>
</gene>
<feature type="domain" description="N-acetyltransferase" evidence="1">
    <location>
        <begin position="1"/>
        <end position="157"/>
    </location>
</feature>
<sequence>MNLKKLDNEEIVSVYNNHMKIDFPAQELKPLDVIQKLIKRKIYICYGLYDNDKLLAYAFLITSDLYLLLDYYAVCSECRCKGIGSKFLNMLKEKCKDYEGIIIEVEKIEYAVNESQEAERKRRIDFYKRNGALMTKISSELFNVNFSIMCLLICSIRKDDFIICESLKTIYKQMVPSSLYSKYVKITYDEE</sequence>
<evidence type="ECO:0000313" key="2">
    <source>
        <dbReference type="EMBL" id="AGX43524.1"/>
    </source>
</evidence>
<dbReference type="HOGENOM" id="CLU_105077_2_0_9"/>
<accession>U5MRW3</accession>
<reference evidence="2 3" key="1">
    <citation type="journal article" date="2013" name="Genome Announc.">
        <title>Complete Genome Sequence of the Solvent Producer Clostridium saccharobutylicum NCP262 (DSM 13864).</title>
        <authorList>
            <person name="Poehlein A."/>
            <person name="Hartwich K."/>
            <person name="Krabben P."/>
            <person name="Ehrenreich A."/>
            <person name="Liebl W."/>
            <person name="Durre P."/>
            <person name="Gottschalk G."/>
            <person name="Daniel R."/>
        </authorList>
    </citation>
    <scope>NUCLEOTIDE SEQUENCE [LARGE SCALE GENOMIC DNA]</scope>
    <source>
        <strain evidence="2">DSM 13864</strain>
    </source>
</reference>
<proteinExistence type="predicted"/>
<keyword evidence="2" id="KW-0808">Transferase</keyword>
<evidence type="ECO:0000259" key="1">
    <source>
        <dbReference type="PROSITE" id="PS51186"/>
    </source>
</evidence>
<name>U5MRW3_CLOSA</name>
<dbReference type="KEGG" id="csb:CLSA_c25510"/>
<dbReference type="InterPro" id="IPR000182">
    <property type="entry name" value="GNAT_dom"/>
</dbReference>
<dbReference type="PATRIC" id="fig|1345695.10.peg.968"/>
<dbReference type="RefSeq" id="WP_022746672.1">
    <property type="nucleotide sequence ID" value="NC_022571.1"/>
</dbReference>
<dbReference type="OrthoDB" id="9127144at2"/>
<dbReference type="CDD" id="cd04301">
    <property type="entry name" value="NAT_SF"/>
    <property type="match status" value="1"/>
</dbReference>
<dbReference type="AlphaFoldDB" id="U5MRW3"/>
<dbReference type="eggNOG" id="COG0456">
    <property type="taxonomic scope" value="Bacteria"/>
</dbReference>
<dbReference type="PROSITE" id="PS51186">
    <property type="entry name" value="GNAT"/>
    <property type="match status" value="1"/>
</dbReference>
<dbReference type="Pfam" id="PF13508">
    <property type="entry name" value="Acetyltransf_7"/>
    <property type="match status" value="1"/>
</dbReference>
<dbReference type="GO" id="GO:0016747">
    <property type="term" value="F:acyltransferase activity, transferring groups other than amino-acyl groups"/>
    <property type="evidence" value="ECO:0007669"/>
    <property type="project" value="InterPro"/>
</dbReference>